<keyword evidence="1" id="KW-1133">Transmembrane helix</keyword>
<sequence length="544" mass="58948">MQKKANRDLDTMSVAIIGSGLAAVGAIKALRNLGIRPTVFDWGEGLDQDSEKKVEALAATSPVAWTPSDRKWLNQNHTLRDGSSIPKKLVFGSDYFYGASRVEAPVKATGNVPPFSYALGGLSSGWGAAALPPQSCDLSDWPVDADELQKYCEIVLADLPYSAADDALSLNFPLSSRSAVPLQLSRASEKLLTALHKAKVLKEGETIFGQARLLVDAGTGSAGAGCRYCGQCMSGCVYGSIYKAAHDILALRDRGEIDYVPGCLVDGLAEEGEHVSVCYFDGNGELRRQAFDRVFVAAGAVNSARIVLNSLGEFNRKVQLKSRGGFVLPVFSLRRLPINWPHCNTQPGLFLELKGKGLEHWAHVQISTENELLMQKLGVSAETKGFVSRVKRFIAEHTFLLLVNYHSDHAGTYELSVAAAADPEIANPLYSVQRKSFPQAKVMWASAIRLLKVFGRIGCLPLFPFAKLNSGAYHVGGTLPMRSEAVDSLETDTLGRIHAWKRVHIVDTSVFPSLPGTTIGLLAMANAYRIVDNIQWSKDIGASE</sequence>
<feature type="domain" description="Glucose-methanol-choline oxidoreductase C-terminal" evidence="2">
    <location>
        <begin position="471"/>
        <end position="527"/>
    </location>
</feature>
<organism evidence="3 4">
    <name type="scientific">Pandoraea communis</name>
    <dbReference type="NCBI Taxonomy" id="2508297"/>
    <lineage>
        <taxon>Bacteria</taxon>
        <taxon>Pseudomonadati</taxon>
        <taxon>Pseudomonadota</taxon>
        <taxon>Betaproteobacteria</taxon>
        <taxon>Burkholderiales</taxon>
        <taxon>Burkholderiaceae</taxon>
        <taxon>Pandoraea</taxon>
    </lineage>
</organism>
<dbReference type="SUPFAM" id="SSF51905">
    <property type="entry name" value="FAD/NAD(P)-binding domain"/>
    <property type="match status" value="1"/>
</dbReference>
<evidence type="ECO:0000259" key="2">
    <source>
        <dbReference type="Pfam" id="PF05199"/>
    </source>
</evidence>
<dbReference type="GO" id="GO:0016614">
    <property type="term" value="F:oxidoreductase activity, acting on CH-OH group of donors"/>
    <property type="evidence" value="ECO:0007669"/>
    <property type="project" value="InterPro"/>
</dbReference>
<reference evidence="3 4" key="1">
    <citation type="submission" date="2019-08" db="EMBL/GenBank/DDBJ databases">
        <authorList>
            <person name="Peeters C."/>
        </authorList>
    </citation>
    <scope>NUCLEOTIDE SEQUENCE [LARGE SCALE GENOMIC DNA]</scope>
    <source>
        <strain evidence="3 4">LMG 31110</strain>
    </source>
</reference>
<gene>
    <name evidence="3" type="ORF">PCO31110_03877</name>
</gene>
<dbReference type="OrthoDB" id="9787779at2"/>
<dbReference type="RefSeq" id="WP_150691176.1">
    <property type="nucleotide sequence ID" value="NZ_CABPSJ010000005.1"/>
</dbReference>
<evidence type="ECO:0000313" key="3">
    <source>
        <dbReference type="EMBL" id="VVE34713.1"/>
    </source>
</evidence>
<dbReference type="InterPro" id="IPR007867">
    <property type="entry name" value="GMC_OxRtase_C"/>
</dbReference>
<name>A0A5E4XEJ9_9BURK</name>
<proteinExistence type="predicted"/>
<keyword evidence="1" id="KW-0472">Membrane</keyword>
<dbReference type="EMBL" id="CABPSJ010000005">
    <property type="protein sequence ID" value="VVE34713.1"/>
    <property type="molecule type" value="Genomic_DNA"/>
</dbReference>
<accession>A0A5E4XEJ9</accession>
<dbReference type="Proteomes" id="UP000337189">
    <property type="component" value="Unassembled WGS sequence"/>
</dbReference>
<dbReference type="AlphaFoldDB" id="A0A5E4XEJ9"/>
<protein>
    <submittedName>
        <fullName evidence="3">4Fe-4S binding protein</fullName>
    </submittedName>
</protein>
<dbReference type="Pfam" id="PF05199">
    <property type="entry name" value="GMC_oxred_C"/>
    <property type="match status" value="1"/>
</dbReference>
<feature type="transmembrane region" description="Helical" evidence="1">
    <location>
        <begin position="12"/>
        <end position="30"/>
    </location>
</feature>
<dbReference type="Gene3D" id="3.50.50.60">
    <property type="entry name" value="FAD/NAD(P)-binding domain"/>
    <property type="match status" value="2"/>
</dbReference>
<evidence type="ECO:0000256" key="1">
    <source>
        <dbReference type="SAM" id="Phobius"/>
    </source>
</evidence>
<evidence type="ECO:0000313" key="4">
    <source>
        <dbReference type="Proteomes" id="UP000337189"/>
    </source>
</evidence>
<keyword evidence="1" id="KW-0812">Transmembrane</keyword>
<dbReference type="InterPro" id="IPR036188">
    <property type="entry name" value="FAD/NAD-bd_sf"/>
</dbReference>